<dbReference type="CDD" id="cd06133">
    <property type="entry name" value="ERI-1_3'hExo_like"/>
    <property type="match status" value="1"/>
</dbReference>
<keyword evidence="3 5" id="KW-0269">Exonuclease</keyword>
<evidence type="ECO:0000259" key="4">
    <source>
        <dbReference type="SMART" id="SM00479"/>
    </source>
</evidence>
<feature type="domain" description="Exonuclease" evidence="4">
    <location>
        <begin position="2"/>
        <end position="182"/>
    </location>
</feature>
<dbReference type="RefSeq" id="WP_310839920.1">
    <property type="nucleotide sequence ID" value="NZ_JAVLSJ010000005.1"/>
</dbReference>
<dbReference type="PANTHER" id="PTHR23044:SF61">
    <property type="entry name" value="3'-5' EXORIBONUCLEASE 1-RELATED"/>
    <property type="match status" value="1"/>
</dbReference>
<organism evidence="5 6">
    <name type="scientific">Herbaspirillum huttiense subsp. lycopersici</name>
    <dbReference type="NCBI Taxonomy" id="3074428"/>
    <lineage>
        <taxon>Bacteria</taxon>
        <taxon>Pseudomonadati</taxon>
        <taxon>Pseudomonadota</taxon>
        <taxon>Betaproteobacteria</taxon>
        <taxon>Burkholderiales</taxon>
        <taxon>Oxalobacteraceae</taxon>
        <taxon>Herbaspirillum</taxon>
    </lineage>
</organism>
<dbReference type="InterPro" id="IPR047201">
    <property type="entry name" value="ERI-1_3'hExo-like"/>
</dbReference>
<dbReference type="InterPro" id="IPR051274">
    <property type="entry name" value="3-5_Exoribonuclease"/>
</dbReference>
<name>A0ABU2EKL5_9BURK</name>
<dbReference type="SUPFAM" id="SSF53098">
    <property type="entry name" value="Ribonuclease H-like"/>
    <property type="match status" value="1"/>
</dbReference>
<keyword evidence="6" id="KW-1185">Reference proteome</keyword>
<reference evidence="5" key="1">
    <citation type="submission" date="2023-09" db="EMBL/GenBank/DDBJ databases">
        <title>Description of first Herbaspirillum huttiense subsp. nephrolepsisexaltata and Herbaspirillum huttiense subsp. lycopersicon.</title>
        <authorList>
            <person name="Poudel M."/>
            <person name="Sharma A."/>
            <person name="Goss E."/>
            <person name="Tapia J.H."/>
            <person name="Harmon C.M."/>
            <person name="Jones J.B."/>
        </authorList>
    </citation>
    <scope>NUCLEOTIDE SEQUENCE</scope>
    <source>
        <strain evidence="5">SE1</strain>
    </source>
</reference>
<dbReference type="SMART" id="SM00479">
    <property type="entry name" value="EXOIII"/>
    <property type="match status" value="1"/>
</dbReference>
<dbReference type="Gene3D" id="3.30.420.10">
    <property type="entry name" value="Ribonuclease H-like superfamily/Ribonuclease H"/>
    <property type="match status" value="1"/>
</dbReference>
<dbReference type="InterPro" id="IPR012337">
    <property type="entry name" value="RNaseH-like_sf"/>
</dbReference>
<accession>A0ABU2EKL5</accession>
<dbReference type="PANTHER" id="PTHR23044">
    <property type="entry name" value="3'-5' EXONUCLEASE ERI1-RELATED"/>
    <property type="match status" value="1"/>
</dbReference>
<comment type="caution">
    <text evidence="5">The sequence shown here is derived from an EMBL/GenBank/DDBJ whole genome shotgun (WGS) entry which is preliminary data.</text>
</comment>
<keyword evidence="2 5" id="KW-0378">Hydrolase</keyword>
<dbReference type="Proteomes" id="UP001246576">
    <property type="component" value="Unassembled WGS sequence"/>
</dbReference>
<dbReference type="Pfam" id="PF00929">
    <property type="entry name" value="RNase_T"/>
    <property type="match status" value="1"/>
</dbReference>
<dbReference type="EMBL" id="JAVLSJ010000005">
    <property type="protein sequence ID" value="MDR9848691.1"/>
    <property type="molecule type" value="Genomic_DNA"/>
</dbReference>
<evidence type="ECO:0000256" key="1">
    <source>
        <dbReference type="ARBA" id="ARBA00022722"/>
    </source>
</evidence>
<evidence type="ECO:0000256" key="3">
    <source>
        <dbReference type="ARBA" id="ARBA00022839"/>
    </source>
</evidence>
<dbReference type="InterPro" id="IPR013520">
    <property type="entry name" value="Ribonucl_H"/>
</dbReference>
<dbReference type="EC" id="3.1.-.-" evidence="5"/>
<keyword evidence="1" id="KW-0540">Nuclease</keyword>
<gene>
    <name evidence="5" type="ORF">RI048_10725</name>
</gene>
<dbReference type="InterPro" id="IPR036397">
    <property type="entry name" value="RNaseH_sf"/>
</dbReference>
<dbReference type="GO" id="GO:0004527">
    <property type="term" value="F:exonuclease activity"/>
    <property type="evidence" value="ECO:0007669"/>
    <property type="project" value="UniProtKB-KW"/>
</dbReference>
<protein>
    <submittedName>
        <fullName evidence="5">3'-5' exonuclease</fullName>
        <ecNumber evidence="5">3.1.-.-</ecNumber>
    </submittedName>
</protein>
<evidence type="ECO:0000313" key="6">
    <source>
        <dbReference type="Proteomes" id="UP001246576"/>
    </source>
</evidence>
<evidence type="ECO:0000256" key="2">
    <source>
        <dbReference type="ARBA" id="ARBA00022801"/>
    </source>
</evidence>
<sequence>MKYLVVDLEATCSDDGSITAENMEIIEIGACWASPSGEVLQRFQQFVKPLVNPTLTPFCRALTGICQDDIDAAPLFATAAERLVRFAEEHRVPGSIWISWGAYDLKQLVKDSVLHEVKLPIAFPHQNAKKMFAKTQKIGKEVGMAKACELAGFRLAGQHHRGLDDAVNIARLIPWILGDAILGNAFARSDG</sequence>
<proteinExistence type="predicted"/>
<evidence type="ECO:0000313" key="5">
    <source>
        <dbReference type="EMBL" id="MDR9848691.1"/>
    </source>
</evidence>